<dbReference type="Proteomes" id="UP001651158">
    <property type="component" value="Unassembled WGS sequence"/>
</dbReference>
<sequence length="366" mass="40315">MMALQPAIYASALSIFESTTNNSAVQAKKDLEVSSPPSDTVSCLRFSPATASSPNAYLAGSSWDNRVRVWEVASNGTSTPKAEQLHQGPVLSLCWSSDGTRIFSVGADKCAQMWDLASNQFVQVGAHDAPIKTVHFISSPNYTCIMTGGWDKKLRFWDMRQATPMSSIDLNERVYCADVVYPAGVVGCAGRQIIVYTLEKGPEVAAQIESPLSYQNRCIAIFLDKQKQSPTGFALGSTEGRVAIQYFQPSAPRDNFTFKCHRSPTAVNGYYEIFPVNDVAFHPLYGTLATVGSDGRYAFWDKDARTKLRGLDNAEMPITTCTIDRSGNLFAYACGYDWFKGHEFADPSKPPKICIRQVLEEMKPSK</sequence>
<dbReference type="InterPro" id="IPR019775">
    <property type="entry name" value="WD40_repeat_CS"/>
</dbReference>
<reference evidence="4 5" key="1">
    <citation type="journal article" date="2022" name="Front. Cell. Infect. Microbiol.">
        <title>The Genomes of Two Strains of Taenia crassiceps the Animal Model for the Study of Human Cysticercosis.</title>
        <authorList>
            <person name="Bobes R.J."/>
            <person name="Estrada K."/>
            <person name="Rios-Valencia D.G."/>
            <person name="Calderon-Gallegos A."/>
            <person name="de la Torre P."/>
            <person name="Carrero J.C."/>
            <person name="Sanchez-Flores A."/>
            <person name="Laclette J.P."/>
        </authorList>
    </citation>
    <scope>NUCLEOTIDE SEQUENCE [LARGE SCALE GENOMIC DNA]</scope>
    <source>
        <strain evidence="4">WFUcys</strain>
    </source>
</reference>
<dbReference type="Gene3D" id="2.130.10.10">
    <property type="entry name" value="YVTN repeat-like/Quinoprotein amine dehydrogenase"/>
    <property type="match status" value="1"/>
</dbReference>
<organism evidence="4 5">
    <name type="scientific">Taenia crassiceps</name>
    <dbReference type="NCBI Taxonomy" id="6207"/>
    <lineage>
        <taxon>Eukaryota</taxon>
        <taxon>Metazoa</taxon>
        <taxon>Spiralia</taxon>
        <taxon>Lophotrochozoa</taxon>
        <taxon>Platyhelminthes</taxon>
        <taxon>Cestoda</taxon>
        <taxon>Eucestoda</taxon>
        <taxon>Cyclophyllidea</taxon>
        <taxon>Taeniidae</taxon>
        <taxon>Taenia</taxon>
    </lineage>
</organism>
<dbReference type="Pfam" id="PF00400">
    <property type="entry name" value="WD40"/>
    <property type="match status" value="3"/>
</dbReference>
<dbReference type="InterPro" id="IPR036322">
    <property type="entry name" value="WD40_repeat_dom_sf"/>
</dbReference>
<dbReference type="InterPro" id="IPR001680">
    <property type="entry name" value="WD40_rpt"/>
</dbReference>
<feature type="repeat" description="WD" evidence="3">
    <location>
        <begin position="124"/>
        <end position="167"/>
    </location>
</feature>
<keyword evidence="1 3" id="KW-0853">WD repeat</keyword>
<evidence type="ECO:0000256" key="2">
    <source>
        <dbReference type="ARBA" id="ARBA00022737"/>
    </source>
</evidence>
<protein>
    <submittedName>
        <fullName evidence="4">mRNA export factor</fullName>
    </submittedName>
</protein>
<name>A0ABR4QNC9_9CEST</name>
<dbReference type="InterPro" id="IPR015943">
    <property type="entry name" value="WD40/YVTN_repeat-like_dom_sf"/>
</dbReference>
<keyword evidence="5" id="KW-1185">Reference proteome</keyword>
<dbReference type="PROSITE" id="PS00678">
    <property type="entry name" value="WD_REPEATS_1"/>
    <property type="match status" value="2"/>
</dbReference>
<accession>A0ABR4QNC9</accession>
<dbReference type="SUPFAM" id="SSF50978">
    <property type="entry name" value="WD40 repeat-like"/>
    <property type="match status" value="1"/>
</dbReference>
<comment type="caution">
    <text evidence="4">The sequence shown here is derived from an EMBL/GenBank/DDBJ whole genome shotgun (WGS) entry which is preliminary data.</text>
</comment>
<dbReference type="PROSITE" id="PS50082">
    <property type="entry name" value="WD_REPEATS_2"/>
    <property type="match status" value="2"/>
</dbReference>
<dbReference type="PROSITE" id="PS50294">
    <property type="entry name" value="WD_REPEATS_REGION"/>
    <property type="match status" value="1"/>
</dbReference>
<feature type="repeat" description="WD" evidence="3">
    <location>
        <begin position="83"/>
        <end position="124"/>
    </location>
</feature>
<evidence type="ECO:0000256" key="1">
    <source>
        <dbReference type="ARBA" id="ARBA00022574"/>
    </source>
</evidence>
<dbReference type="EMBL" id="JAKROA010000001">
    <property type="protein sequence ID" value="KAL5111241.1"/>
    <property type="molecule type" value="Genomic_DNA"/>
</dbReference>
<evidence type="ECO:0000313" key="5">
    <source>
        <dbReference type="Proteomes" id="UP001651158"/>
    </source>
</evidence>
<keyword evidence="2" id="KW-0677">Repeat</keyword>
<dbReference type="PANTHER" id="PTHR10971">
    <property type="entry name" value="MRNA EXPORT FACTOR AND BUB3"/>
    <property type="match status" value="1"/>
</dbReference>
<proteinExistence type="predicted"/>
<gene>
    <name evidence="4" type="ORF">TcWFU_000770</name>
</gene>
<dbReference type="SMART" id="SM00320">
    <property type="entry name" value="WD40"/>
    <property type="match status" value="4"/>
</dbReference>
<evidence type="ECO:0000256" key="3">
    <source>
        <dbReference type="PROSITE-ProRule" id="PRU00221"/>
    </source>
</evidence>
<evidence type="ECO:0000313" key="4">
    <source>
        <dbReference type="EMBL" id="KAL5111241.1"/>
    </source>
</evidence>